<sequence length="320" mass="38363">MNVSVIIPNYCHARFLNQRIDSVLNQTYSDYEVIILDDCSTDNSREIIESYRNHPKISHIVYNEKNSGSTFIQWEKGFELARGEYIWIAESDDVARSTFLEECMNAFSSYSDVSIVFSDCLFVDENTRDMHETKLQLTYRLSDKKQDSPYTMYNGRFFIDHRMFYQNYIMNASMVVFRKNSRHPDKAYMNYRYVGDWLFWVGILLNGNTVYIDKQLNLFRQHAGNTTATSFSSGNNYKEMGRLMTDICRIVQPPTGFKPYLYGYFFVHLRRHFKKMKYNPFIVKEIFDEWARNENRTFSIIWYRIAKWLCLYKDKRPFRP</sequence>
<feature type="domain" description="Glycosyltransferase 2-like" evidence="1">
    <location>
        <begin position="4"/>
        <end position="163"/>
    </location>
</feature>
<dbReference type="InterPro" id="IPR001173">
    <property type="entry name" value="Glyco_trans_2-like"/>
</dbReference>
<dbReference type="InterPro" id="IPR029044">
    <property type="entry name" value="Nucleotide-diphossugar_trans"/>
</dbReference>
<dbReference type="AlphaFoldDB" id="A0A9D1GDV3"/>
<evidence type="ECO:0000313" key="3">
    <source>
        <dbReference type="Proteomes" id="UP000886722"/>
    </source>
</evidence>
<reference evidence="2" key="1">
    <citation type="submission" date="2020-10" db="EMBL/GenBank/DDBJ databases">
        <authorList>
            <person name="Gilroy R."/>
        </authorList>
    </citation>
    <scope>NUCLEOTIDE SEQUENCE</scope>
    <source>
        <strain evidence="2">21143</strain>
    </source>
</reference>
<dbReference type="EMBL" id="DVKT01000001">
    <property type="protein sequence ID" value="HIT38444.1"/>
    <property type="molecule type" value="Genomic_DNA"/>
</dbReference>
<evidence type="ECO:0000259" key="1">
    <source>
        <dbReference type="Pfam" id="PF00535"/>
    </source>
</evidence>
<accession>A0A9D1GDV3</accession>
<protein>
    <submittedName>
        <fullName evidence="2">Glycosyltransferase</fullName>
    </submittedName>
</protein>
<organism evidence="2 3">
    <name type="scientific">Candidatus Caccoplasma intestinavium</name>
    <dbReference type="NCBI Taxonomy" id="2840716"/>
    <lineage>
        <taxon>Bacteria</taxon>
        <taxon>Pseudomonadati</taxon>
        <taxon>Bacteroidota</taxon>
        <taxon>Bacteroidia</taxon>
        <taxon>Bacteroidales</taxon>
        <taxon>Bacteroidaceae</taxon>
        <taxon>Bacteroidaceae incertae sedis</taxon>
        <taxon>Candidatus Caccoplasma</taxon>
    </lineage>
</organism>
<comment type="caution">
    <text evidence="2">The sequence shown here is derived from an EMBL/GenBank/DDBJ whole genome shotgun (WGS) entry which is preliminary data.</text>
</comment>
<dbReference type="Proteomes" id="UP000886722">
    <property type="component" value="Unassembled WGS sequence"/>
</dbReference>
<dbReference type="InterPro" id="IPR050834">
    <property type="entry name" value="Glycosyltransf_2"/>
</dbReference>
<dbReference type="Pfam" id="PF00535">
    <property type="entry name" value="Glycos_transf_2"/>
    <property type="match status" value="1"/>
</dbReference>
<dbReference type="Gene3D" id="3.90.550.10">
    <property type="entry name" value="Spore Coat Polysaccharide Biosynthesis Protein SpsA, Chain A"/>
    <property type="match status" value="1"/>
</dbReference>
<evidence type="ECO:0000313" key="2">
    <source>
        <dbReference type="EMBL" id="HIT38444.1"/>
    </source>
</evidence>
<name>A0A9D1GDV3_9BACT</name>
<dbReference type="PANTHER" id="PTHR43685:SF11">
    <property type="entry name" value="GLYCOSYLTRANSFERASE TAGX-RELATED"/>
    <property type="match status" value="1"/>
</dbReference>
<gene>
    <name evidence="2" type="ORF">IAD06_00165</name>
</gene>
<dbReference type="PANTHER" id="PTHR43685">
    <property type="entry name" value="GLYCOSYLTRANSFERASE"/>
    <property type="match status" value="1"/>
</dbReference>
<dbReference type="SUPFAM" id="SSF53448">
    <property type="entry name" value="Nucleotide-diphospho-sugar transferases"/>
    <property type="match status" value="1"/>
</dbReference>
<reference evidence="2" key="2">
    <citation type="journal article" date="2021" name="PeerJ">
        <title>Extensive microbial diversity within the chicken gut microbiome revealed by metagenomics and culture.</title>
        <authorList>
            <person name="Gilroy R."/>
            <person name="Ravi A."/>
            <person name="Getino M."/>
            <person name="Pursley I."/>
            <person name="Horton D.L."/>
            <person name="Alikhan N.F."/>
            <person name="Baker D."/>
            <person name="Gharbi K."/>
            <person name="Hall N."/>
            <person name="Watson M."/>
            <person name="Adriaenssens E.M."/>
            <person name="Foster-Nyarko E."/>
            <person name="Jarju S."/>
            <person name="Secka A."/>
            <person name="Antonio M."/>
            <person name="Oren A."/>
            <person name="Chaudhuri R.R."/>
            <person name="La Ragione R."/>
            <person name="Hildebrand F."/>
            <person name="Pallen M.J."/>
        </authorList>
    </citation>
    <scope>NUCLEOTIDE SEQUENCE</scope>
    <source>
        <strain evidence="2">21143</strain>
    </source>
</reference>
<proteinExistence type="predicted"/>